<dbReference type="SUPFAM" id="SSF55811">
    <property type="entry name" value="Nudix"/>
    <property type="match status" value="1"/>
</dbReference>
<dbReference type="GO" id="GO:0010945">
    <property type="term" value="F:coenzyme A diphosphatase activity"/>
    <property type="evidence" value="ECO:0007669"/>
    <property type="project" value="InterPro"/>
</dbReference>
<sequence>MKLLCKGVPVKMTRDINKVFSRLKYREPGIIGEREAQHAAVAVPIVHEKGQPSILFQIRSYQLKQQPGDISFPGGKMEADDLTSAETAARELCEETGIKRFNAAHIAPLDKWMTPYGVVIYPHVFSISETSFSPNEEVEELFTVPLHVLMTQKPETYHLSSTADIPEDFPYEKIAGGKNYQFRRTVFPEVFYEYEGKHIWGLTARILQHFLRVVES</sequence>
<evidence type="ECO:0000256" key="5">
    <source>
        <dbReference type="ARBA" id="ARBA00022842"/>
    </source>
</evidence>
<evidence type="ECO:0000313" key="9">
    <source>
        <dbReference type="Proteomes" id="UP000319756"/>
    </source>
</evidence>
<dbReference type="CDD" id="cd03426">
    <property type="entry name" value="NUDIX_CoAse_Nudt7"/>
    <property type="match status" value="1"/>
</dbReference>
<feature type="domain" description="Nudix hydrolase" evidence="7">
    <location>
        <begin position="36"/>
        <end position="167"/>
    </location>
</feature>
<evidence type="ECO:0000256" key="6">
    <source>
        <dbReference type="ARBA" id="ARBA00023211"/>
    </source>
</evidence>
<dbReference type="KEGG" id="sale:EPH95_18170"/>
<keyword evidence="3" id="KW-0479">Metal-binding</keyword>
<evidence type="ECO:0000256" key="2">
    <source>
        <dbReference type="ARBA" id="ARBA00001946"/>
    </source>
</evidence>
<organism evidence="8 9">
    <name type="scientific">Salicibibacter halophilus</name>
    <dbReference type="NCBI Taxonomy" id="2502791"/>
    <lineage>
        <taxon>Bacteria</taxon>
        <taxon>Bacillati</taxon>
        <taxon>Bacillota</taxon>
        <taxon>Bacilli</taxon>
        <taxon>Bacillales</taxon>
        <taxon>Bacillaceae</taxon>
        <taxon>Salicibibacter</taxon>
    </lineage>
</organism>
<dbReference type="Gene3D" id="3.90.79.10">
    <property type="entry name" value="Nucleoside Triphosphate Pyrophosphohydrolase"/>
    <property type="match status" value="1"/>
</dbReference>
<dbReference type="InterPro" id="IPR015797">
    <property type="entry name" value="NUDIX_hydrolase-like_dom_sf"/>
</dbReference>
<evidence type="ECO:0000256" key="4">
    <source>
        <dbReference type="ARBA" id="ARBA00022801"/>
    </source>
</evidence>
<evidence type="ECO:0000256" key="3">
    <source>
        <dbReference type="ARBA" id="ARBA00022723"/>
    </source>
</evidence>
<keyword evidence="4" id="KW-0378">Hydrolase</keyword>
<dbReference type="PROSITE" id="PS51462">
    <property type="entry name" value="NUDIX"/>
    <property type="match status" value="1"/>
</dbReference>
<reference evidence="9" key="1">
    <citation type="submission" date="2019-01" db="EMBL/GenBank/DDBJ databases">
        <title>Genomic analysis of Salicibibacter sp. NKC3-5.</title>
        <authorList>
            <person name="Oh Y.J."/>
        </authorList>
    </citation>
    <scope>NUCLEOTIDE SEQUENCE [LARGE SCALE GENOMIC DNA]</scope>
    <source>
        <strain evidence="9">NKC3-5</strain>
    </source>
</reference>
<dbReference type="InterPro" id="IPR000086">
    <property type="entry name" value="NUDIX_hydrolase_dom"/>
</dbReference>
<dbReference type="AlphaFoldDB" id="A0A514LLW7"/>
<keyword evidence="5" id="KW-0460">Magnesium</keyword>
<keyword evidence="9" id="KW-1185">Reference proteome</keyword>
<dbReference type="Proteomes" id="UP000319756">
    <property type="component" value="Chromosome"/>
</dbReference>
<dbReference type="PANTHER" id="PTHR12992">
    <property type="entry name" value="NUDIX HYDROLASE"/>
    <property type="match status" value="1"/>
</dbReference>
<accession>A0A514LLW7</accession>
<dbReference type="InterPro" id="IPR045121">
    <property type="entry name" value="CoAse"/>
</dbReference>
<keyword evidence="6" id="KW-0464">Manganese</keyword>
<comment type="cofactor">
    <cofactor evidence="1">
        <name>Mn(2+)</name>
        <dbReference type="ChEBI" id="CHEBI:29035"/>
    </cofactor>
</comment>
<evidence type="ECO:0000259" key="7">
    <source>
        <dbReference type="PROSITE" id="PS51462"/>
    </source>
</evidence>
<proteinExistence type="predicted"/>
<gene>
    <name evidence="8" type="ORF">EPH95_18170</name>
</gene>
<protein>
    <submittedName>
        <fullName evidence="8">CoA pyrophosphatase</fullName>
    </submittedName>
</protein>
<dbReference type="GO" id="GO:0046872">
    <property type="term" value="F:metal ion binding"/>
    <property type="evidence" value="ECO:0007669"/>
    <property type="project" value="UniProtKB-KW"/>
</dbReference>
<dbReference type="Pfam" id="PF00293">
    <property type="entry name" value="NUDIX"/>
    <property type="match status" value="1"/>
</dbReference>
<name>A0A514LLW7_9BACI</name>
<dbReference type="PANTHER" id="PTHR12992:SF11">
    <property type="entry name" value="MITOCHONDRIAL COENZYME A DIPHOSPHATASE NUDT8"/>
    <property type="match status" value="1"/>
</dbReference>
<evidence type="ECO:0000313" key="8">
    <source>
        <dbReference type="EMBL" id="QDI92857.1"/>
    </source>
</evidence>
<dbReference type="EMBL" id="CP035485">
    <property type="protein sequence ID" value="QDI92857.1"/>
    <property type="molecule type" value="Genomic_DNA"/>
</dbReference>
<evidence type="ECO:0000256" key="1">
    <source>
        <dbReference type="ARBA" id="ARBA00001936"/>
    </source>
</evidence>
<comment type="cofactor">
    <cofactor evidence="2">
        <name>Mg(2+)</name>
        <dbReference type="ChEBI" id="CHEBI:18420"/>
    </cofactor>
</comment>